<reference evidence="2 3" key="1">
    <citation type="submission" date="2015-01" db="EMBL/GenBank/DDBJ databases">
        <title>The Genome Sequence of Fonsecaea multimorphosa CBS 102226.</title>
        <authorList>
            <consortium name="The Broad Institute Genomics Platform"/>
            <person name="Cuomo C."/>
            <person name="de Hoog S."/>
            <person name="Gorbushina A."/>
            <person name="Stielow B."/>
            <person name="Teixiera M."/>
            <person name="Abouelleil A."/>
            <person name="Chapman S.B."/>
            <person name="Priest M."/>
            <person name="Young S.K."/>
            <person name="Wortman J."/>
            <person name="Nusbaum C."/>
            <person name="Birren B."/>
        </authorList>
    </citation>
    <scope>NUCLEOTIDE SEQUENCE [LARGE SCALE GENOMIC DNA]</scope>
    <source>
        <strain evidence="2 3">CBS 102226</strain>
    </source>
</reference>
<keyword evidence="3" id="KW-1185">Reference proteome</keyword>
<evidence type="ECO:0000313" key="3">
    <source>
        <dbReference type="Proteomes" id="UP000053411"/>
    </source>
</evidence>
<dbReference type="OrthoDB" id="4142702at2759"/>
<keyword evidence="1" id="KW-0732">Signal</keyword>
<evidence type="ECO:0000256" key="1">
    <source>
        <dbReference type="SAM" id="SignalP"/>
    </source>
</evidence>
<dbReference type="Proteomes" id="UP000053411">
    <property type="component" value="Unassembled WGS sequence"/>
</dbReference>
<name>A0A0D2I7N7_9EURO</name>
<proteinExistence type="predicted"/>
<dbReference type="EMBL" id="KN848096">
    <property type="protein sequence ID" value="KIX93216.1"/>
    <property type="molecule type" value="Genomic_DNA"/>
</dbReference>
<feature type="signal peptide" evidence="1">
    <location>
        <begin position="1"/>
        <end position="18"/>
    </location>
</feature>
<evidence type="ECO:0000313" key="2">
    <source>
        <dbReference type="EMBL" id="KIX93216.1"/>
    </source>
</evidence>
<dbReference type="VEuPathDB" id="FungiDB:Z520_11070"/>
<accession>A0A0D2I7N7</accession>
<dbReference type="AlphaFoldDB" id="A0A0D2I7N7"/>
<dbReference type="GeneID" id="27716816"/>
<gene>
    <name evidence="2" type="ORF">Z520_11070</name>
</gene>
<sequence length="458" mass="48436">MLGSVVLVSLAAVAVTGAVDNNGTGRVLLTERQTTTPCFISTTPVTACGPGDLTTANWDAFGIDNFLAGTINQFGASDNFPKFFVSQNTPTANPFDDFDCSAFGSTTCTVPTLNNPDAATDCIFDGLQGTFCANFVSPEAGFVVQNYINLWQGLQNHHDAIQDAADAITSANFINTMVSALAPQKQPIGPAILSRLVDLVTDILPIGGEIKAATTFIKKIRLIIKATKSDLEDDSKDIVSIEQNNAAIDQEVSATEDQLTQQLANIVSGTQSRLQNILNQIFGADQDPQLITDPSTIGTTFAFLNAYHGVFLDDVPQRSDLAAQMQKQLQNWIVSAVLSTMGYDVTIDTTPLEDPPGQPGTVCHAENGFPVAAGCALFRINGIDHSNGDVIDSAQQGNNIFALQDTAGMDIGGIIANAQACNGGSGGSTADFEDFLDMDNTDALPSCMFNFRVVVTAL</sequence>
<dbReference type="RefSeq" id="XP_016627339.1">
    <property type="nucleotide sequence ID" value="XM_016781561.1"/>
</dbReference>
<organism evidence="2 3">
    <name type="scientific">Fonsecaea multimorphosa CBS 102226</name>
    <dbReference type="NCBI Taxonomy" id="1442371"/>
    <lineage>
        <taxon>Eukaryota</taxon>
        <taxon>Fungi</taxon>
        <taxon>Dikarya</taxon>
        <taxon>Ascomycota</taxon>
        <taxon>Pezizomycotina</taxon>
        <taxon>Eurotiomycetes</taxon>
        <taxon>Chaetothyriomycetidae</taxon>
        <taxon>Chaetothyriales</taxon>
        <taxon>Herpotrichiellaceae</taxon>
        <taxon>Fonsecaea</taxon>
    </lineage>
</organism>
<feature type="chain" id="PRO_5002244275" evidence="1">
    <location>
        <begin position="19"/>
        <end position="458"/>
    </location>
</feature>
<protein>
    <submittedName>
        <fullName evidence="2">Uncharacterized protein</fullName>
    </submittedName>
</protein>